<keyword evidence="1" id="KW-0472">Membrane</keyword>
<comment type="caution">
    <text evidence="2">The sequence shown here is derived from an EMBL/GenBank/DDBJ whole genome shotgun (WGS) entry which is preliminary data.</text>
</comment>
<dbReference type="EMBL" id="JANAVB010009596">
    <property type="protein sequence ID" value="KAJ6840102.1"/>
    <property type="molecule type" value="Genomic_DNA"/>
</dbReference>
<reference evidence="2" key="2">
    <citation type="submission" date="2023-04" db="EMBL/GenBank/DDBJ databases">
        <authorList>
            <person name="Bruccoleri R.E."/>
            <person name="Oakeley E.J."/>
            <person name="Faust A.-M."/>
            <person name="Dessus-Babus S."/>
            <person name="Altorfer M."/>
            <person name="Burckhardt D."/>
            <person name="Oertli M."/>
            <person name="Naumann U."/>
            <person name="Petersen F."/>
            <person name="Wong J."/>
        </authorList>
    </citation>
    <scope>NUCLEOTIDE SEQUENCE</scope>
    <source>
        <strain evidence="2">GSM-AAB239-AS_SAM_17_03QT</strain>
        <tissue evidence="2">Leaf</tissue>
    </source>
</reference>
<name>A0AAX6HH89_IRIPA</name>
<sequence>MPPLFTKLNKILAKIGIYFIHSCDFCFQIFTLLSSLTMSLELLTFLIILYAPVFFLTTSERAKEKIVHLKYNSSAVTNVDNL</sequence>
<evidence type="ECO:0000313" key="3">
    <source>
        <dbReference type="Proteomes" id="UP001140949"/>
    </source>
</evidence>
<keyword evidence="1" id="KW-0812">Transmembrane</keyword>
<reference evidence="2" key="1">
    <citation type="journal article" date="2023" name="GigaByte">
        <title>Genome assembly of the bearded iris, Iris pallida Lam.</title>
        <authorList>
            <person name="Bruccoleri R.E."/>
            <person name="Oakeley E.J."/>
            <person name="Faust A.M.E."/>
            <person name="Altorfer M."/>
            <person name="Dessus-Babus S."/>
            <person name="Burckhardt D."/>
            <person name="Oertli M."/>
            <person name="Naumann U."/>
            <person name="Petersen F."/>
            <person name="Wong J."/>
        </authorList>
    </citation>
    <scope>NUCLEOTIDE SEQUENCE</scope>
    <source>
        <strain evidence="2">GSM-AAB239-AS_SAM_17_03QT</strain>
    </source>
</reference>
<accession>A0AAX6HH89</accession>
<proteinExistence type="predicted"/>
<evidence type="ECO:0000313" key="2">
    <source>
        <dbReference type="EMBL" id="KAJ6840102.1"/>
    </source>
</evidence>
<evidence type="ECO:0000256" key="1">
    <source>
        <dbReference type="SAM" id="Phobius"/>
    </source>
</evidence>
<keyword evidence="1" id="KW-1133">Transmembrane helix</keyword>
<dbReference type="Proteomes" id="UP001140949">
    <property type="component" value="Unassembled WGS sequence"/>
</dbReference>
<dbReference type="AlphaFoldDB" id="A0AAX6HH89"/>
<feature type="transmembrane region" description="Helical" evidence="1">
    <location>
        <begin position="36"/>
        <end position="56"/>
    </location>
</feature>
<gene>
    <name evidence="2" type="ORF">M6B38_312690</name>
</gene>
<organism evidence="2 3">
    <name type="scientific">Iris pallida</name>
    <name type="common">Sweet iris</name>
    <dbReference type="NCBI Taxonomy" id="29817"/>
    <lineage>
        <taxon>Eukaryota</taxon>
        <taxon>Viridiplantae</taxon>
        <taxon>Streptophyta</taxon>
        <taxon>Embryophyta</taxon>
        <taxon>Tracheophyta</taxon>
        <taxon>Spermatophyta</taxon>
        <taxon>Magnoliopsida</taxon>
        <taxon>Liliopsida</taxon>
        <taxon>Asparagales</taxon>
        <taxon>Iridaceae</taxon>
        <taxon>Iridoideae</taxon>
        <taxon>Irideae</taxon>
        <taxon>Iris</taxon>
    </lineage>
</organism>
<protein>
    <submittedName>
        <fullName evidence="2">GPN-loop GTPase 3</fullName>
    </submittedName>
</protein>
<keyword evidence="3" id="KW-1185">Reference proteome</keyword>